<dbReference type="AlphaFoldDB" id="A0A5D3CGC4"/>
<dbReference type="GO" id="GO:0042594">
    <property type="term" value="P:response to starvation"/>
    <property type="evidence" value="ECO:0007669"/>
    <property type="project" value="TreeGrafter"/>
</dbReference>
<dbReference type="InterPro" id="IPR045142">
    <property type="entry name" value="BCAS3-like"/>
</dbReference>
<organism evidence="3 4">
    <name type="scientific">Cucumis melo var. makuwa</name>
    <name type="common">Oriental melon</name>
    <dbReference type="NCBI Taxonomy" id="1194695"/>
    <lineage>
        <taxon>Eukaryota</taxon>
        <taxon>Viridiplantae</taxon>
        <taxon>Streptophyta</taxon>
        <taxon>Embryophyta</taxon>
        <taxon>Tracheophyta</taxon>
        <taxon>Spermatophyta</taxon>
        <taxon>Magnoliopsida</taxon>
        <taxon>eudicotyledons</taxon>
        <taxon>Gunneridae</taxon>
        <taxon>Pentapetalae</taxon>
        <taxon>rosids</taxon>
        <taxon>fabids</taxon>
        <taxon>Cucurbitales</taxon>
        <taxon>Cucurbitaceae</taxon>
        <taxon>Benincaseae</taxon>
        <taxon>Cucumis</taxon>
    </lineage>
</organism>
<dbReference type="InterPro" id="IPR057939">
    <property type="entry name" value="TRF2_HOY1_PH"/>
</dbReference>
<name>A0A5D3CGC4_CUCMM</name>
<dbReference type="GO" id="GO:0005737">
    <property type="term" value="C:cytoplasm"/>
    <property type="evidence" value="ECO:0007669"/>
    <property type="project" value="TreeGrafter"/>
</dbReference>
<dbReference type="GO" id="GO:0006914">
    <property type="term" value="P:autophagy"/>
    <property type="evidence" value="ECO:0007669"/>
    <property type="project" value="InterPro"/>
</dbReference>
<dbReference type="PANTHER" id="PTHR13268:SF0">
    <property type="entry name" value="BCAS3 MICROTUBULE ASSOCIATED CELL MIGRATION FACTOR"/>
    <property type="match status" value="1"/>
</dbReference>
<comment type="caution">
    <text evidence="3">The sequence shown here is derived from an EMBL/GenBank/DDBJ whole genome shotgun (WGS) entry which is preliminary data.</text>
</comment>
<dbReference type="Proteomes" id="UP000321947">
    <property type="component" value="Unassembled WGS sequence"/>
</dbReference>
<evidence type="ECO:0000256" key="1">
    <source>
        <dbReference type="SAM" id="MobiDB-lite"/>
    </source>
</evidence>
<accession>A0A5D3CGC4</accession>
<dbReference type="PANTHER" id="PTHR13268">
    <property type="entry name" value="BREAST CARCINOMA AMPLIFIED SEQUENCE 3"/>
    <property type="match status" value="1"/>
</dbReference>
<protein>
    <submittedName>
        <fullName evidence="3">Autophagy-related protein 18g isoform X1</fullName>
    </submittedName>
</protein>
<gene>
    <name evidence="3" type="ORF">E5676_scaffold16G004430</name>
</gene>
<reference evidence="3 4" key="1">
    <citation type="submission" date="2019-08" db="EMBL/GenBank/DDBJ databases">
        <title>Draft genome sequences of two oriental melons (Cucumis melo L. var makuwa).</title>
        <authorList>
            <person name="Kwon S.-Y."/>
        </authorList>
    </citation>
    <scope>NUCLEOTIDE SEQUENCE [LARGE SCALE GENOMIC DNA]</scope>
    <source>
        <strain evidence="4">cv. Chang Bougi</strain>
        <tissue evidence="3">Leaf</tissue>
    </source>
</reference>
<dbReference type="EMBL" id="SSTD01011206">
    <property type="protein sequence ID" value="TYK10292.1"/>
    <property type="molecule type" value="Genomic_DNA"/>
</dbReference>
<proteinExistence type="predicted"/>
<evidence type="ECO:0000313" key="3">
    <source>
        <dbReference type="EMBL" id="TYK10292.1"/>
    </source>
</evidence>
<dbReference type="Pfam" id="PF24818">
    <property type="entry name" value="PH_TRF2_HOY1"/>
    <property type="match status" value="1"/>
</dbReference>
<feature type="domain" description="TRF2/HOY1 PH-like" evidence="2">
    <location>
        <begin position="97"/>
        <end position="148"/>
    </location>
</feature>
<sequence>MHIHPSPAKSGTPPAKPDRHDVLRRSHPLLLIVAGEESKDVAMGQNHSPMGVHPGSCANSHNAVQFYSLKSHSYVHVLRFRSAVCMVRCSSQIVAVGLATQLQNPPRFYKEIETRPLKLFKWEEEYDFTQGRVSMHRKHFSVFAPGILGTYYKRLMKNKDLLEVSQKPFPTADSPYFHQPA</sequence>
<feature type="region of interest" description="Disordered" evidence="1">
    <location>
        <begin position="1"/>
        <end position="21"/>
    </location>
</feature>
<evidence type="ECO:0000259" key="2">
    <source>
        <dbReference type="Pfam" id="PF24818"/>
    </source>
</evidence>
<evidence type="ECO:0000313" key="4">
    <source>
        <dbReference type="Proteomes" id="UP000321947"/>
    </source>
</evidence>